<gene>
    <name evidence="3" type="ORF">GCL60_10855</name>
</gene>
<dbReference type="SUPFAM" id="SSF56601">
    <property type="entry name" value="beta-lactamase/transpeptidase-like"/>
    <property type="match status" value="1"/>
</dbReference>
<proteinExistence type="inferred from homology"/>
<dbReference type="InterPro" id="IPR012338">
    <property type="entry name" value="Beta-lactam/transpept-like"/>
</dbReference>
<sequence>MILKILLLKLGILTLILYSFDKSYSNENFILREDYKKNFSEDITSFQNEINKILKENKIPGAAVALVDKNGTIWAQGFGFTSQHSRKKVNIQTLFSNQSQSKIFTTLAVLSLVQEEKLSLNLPIISYLPDMKISDPNGGEPLKIITLKHLLSHTSGFAHDAPVGNNNNSNFSFSEHMESILKGTWLQFKPESSVSYSNVGIDLAGYILQLKSKMNFDDAVKQKLFIPLEMTNSTFSVKQYLQNKNHAEGLIDGIKEPIINYSFIPSGGMYSSVHDMAHFLQFVLNKGVFKNKKILNENILNEMETIPFPIQNQKEGYALGLWRGIRNHDLYFSHTGRGFGFVNNLEWYPESNIGIIVFTNKYDQKNIDFEISHKIIDKILEKRKNNEFQEIQKMVYGDYISSMSNLKIQKSVEKNSIHLIGDINYGSFGNSIKKVDLILNYIGKNKFYSNELRDYFIFEAKGPTGVPSLQRETDGFIWFLNSSIKTCNSKDSINSNSYEGVYVLKGYGQNRNYRFYIKEGCPFFEDYSLRKINLNTFISPNGKIVEIQDKKLYFANLMMEKED</sequence>
<dbReference type="PANTHER" id="PTHR22935:SF95">
    <property type="entry name" value="BETA-LACTAMASE-LIKE 1-RELATED"/>
    <property type="match status" value="1"/>
</dbReference>
<feature type="domain" description="Beta-lactamase-related" evidence="2">
    <location>
        <begin position="47"/>
        <end position="363"/>
    </location>
</feature>
<dbReference type="EMBL" id="WFLM01000004">
    <property type="protein sequence ID" value="KAB8037666.1"/>
    <property type="molecule type" value="Genomic_DNA"/>
</dbReference>
<keyword evidence="3" id="KW-0378">Hydrolase</keyword>
<dbReference type="Gene3D" id="3.40.710.10">
    <property type="entry name" value="DD-peptidase/beta-lactamase superfamily"/>
    <property type="match status" value="1"/>
</dbReference>
<protein>
    <submittedName>
        <fullName evidence="3">Serine hydrolase</fullName>
    </submittedName>
</protein>
<accession>A0A6N6VSJ9</accession>
<comment type="similarity">
    <text evidence="1">Belongs to the beta-lactamase family.</text>
</comment>
<organism evidence="3 4">
    <name type="scientific">Silvanigrella paludirubra</name>
    <dbReference type="NCBI Taxonomy" id="2499159"/>
    <lineage>
        <taxon>Bacteria</taxon>
        <taxon>Pseudomonadati</taxon>
        <taxon>Bdellovibrionota</taxon>
        <taxon>Oligoflexia</taxon>
        <taxon>Silvanigrellales</taxon>
        <taxon>Silvanigrellaceae</taxon>
        <taxon>Silvanigrella</taxon>
    </lineage>
</organism>
<evidence type="ECO:0000313" key="4">
    <source>
        <dbReference type="Proteomes" id="UP000437748"/>
    </source>
</evidence>
<dbReference type="Proteomes" id="UP000437748">
    <property type="component" value="Unassembled WGS sequence"/>
</dbReference>
<dbReference type="PANTHER" id="PTHR22935">
    <property type="entry name" value="PENICILLIN-BINDING PROTEIN"/>
    <property type="match status" value="1"/>
</dbReference>
<reference evidence="3 4" key="1">
    <citation type="submission" date="2019-10" db="EMBL/GenBank/DDBJ databases">
        <title>New species of Slilvanegrellaceae.</title>
        <authorList>
            <person name="Pitt A."/>
            <person name="Hahn M.W."/>
        </authorList>
    </citation>
    <scope>NUCLEOTIDE SEQUENCE [LARGE SCALE GENOMIC DNA]</scope>
    <source>
        <strain evidence="3 4">SP-Ram-0.45-NSY-1</strain>
    </source>
</reference>
<keyword evidence="4" id="KW-1185">Reference proteome</keyword>
<evidence type="ECO:0000259" key="2">
    <source>
        <dbReference type="Pfam" id="PF00144"/>
    </source>
</evidence>
<dbReference type="AlphaFoldDB" id="A0A6N6VSJ9"/>
<evidence type="ECO:0000313" key="3">
    <source>
        <dbReference type="EMBL" id="KAB8037666.1"/>
    </source>
</evidence>
<evidence type="ECO:0000256" key="1">
    <source>
        <dbReference type="ARBA" id="ARBA00038473"/>
    </source>
</evidence>
<comment type="caution">
    <text evidence="3">The sequence shown here is derived from an EMBL/GenBank/DDBJ whole genome shotgun (WGS) entry which is preliminary data.</text>
</comment>
<dbReference type="GO" id="GO:0016787">
    <property type="term" value="F:hydrolase activity"/>
    <property type="evidence" value="ECO:0007669"/>
    <property type="project" value="UniProtKB-KW"/>
</dbReference>
<name>A0A6N6VSJ9_9BACT</name>
<dbReference type="Pfam" id="PF00144">
    <property type="entry name" value="Beta-lactamase"/>
    <property type="match status" value="1"/>
</dbReference>
<dbReference type="InterPro" id="IPR051478">
    <property type="entry name" value="Beta-lactamase-like_AB/R"/>
</dbReference>
<dbReference type="InterPro" id="IPR001466">
    <property type="entry name" value="Beta-lactam-related"/>
</dbReference>